<keyword evidence="2" id="KW-1185">Reference proteome</keyword>
<protein>
    <submittedName>
        <fullName evidence="1">Uncharacterized protein</fullName>
    </submittedName>
</protein>
<reference evidence="1 2" key="1">
    <citation type="journal article" date="2009" name="Science">
        <title>Green evolution and dynamic adaptations revealed by genomes of the marine picoeukaryotes Micromonas.</title>
        <authorList>
            <person name="Worden A.Z."/>
            <person name="Lee J.H."/>
            <person name="Mock T."/>
            <person name="Rouze P."/>
            <person name="Simmons M.P."/>
            <person name="Aerts A.L."/>
            <person name="Allen A.E."/>
            <person name="Cuvelier M.L."/>
            <person name="Derelle E."/>
            <person name="Everett M.V."/>
            <person name="Foulon E."/>
            <person name="Grimwood J."/>
            <person name="Gundlach H."/>
            <person name="Henrissat B."/>
            <person name="Napoli C."/>
            <person name="McDonald S.M."/>
            <person name="Parker M.S."/>
            <person name="Rombauts S."/>
            <person name="Salamov A."/>
            <person name="Von Dassow P."/>
            <person name="Badger J.H."/>
            <person name="Coutinho P.M."/>
            <person name="Demir E."/>
            <person name="Dubchak I."/>
            <person name="Gentemann C."/>
            <person name="Eikrem W."/>
            <person name="Gready J.E."/>
            <person name="John U."/>
            <person name="Lanier W."/>
            <person name="Lindquist E.A."/>
            <person name="Lucas S."/>
            <person name="Mayer K.F."/>
            <person name="Moreau H."/>
            <person name="Not F."/>
            <person name="Otillar R."/>
            <person name="Panaud O."/>
            <person name="Pangilinan J."/>
            <person name="Paulsen I."/>
            <person name="Piegu B."/>
            <person name="Poliakov A."/>
            <person name="Robbens S."/>
            <person name="Schmutz J."/>
            <person name="Toulza E."/>
            <person name="Wyss T."/>
            <person name="Zelensky A."/>
            <person name="Zhou K."/>
            <person name="Armbrust E.V."/>
            <person name="Bhattacharya D."/>
            <person name="Goodenough U.W."/>
            <person name="Van de Peer Y."/>
            <person name="Grigoriev I.V."/>
        </authorList>
    </citation>
    <scope>NUCLEOTIDE SEQUENCE [LARGE SCALE GENOMIC DNA]</scope>
    <source>
        <strain evidence="1 2">CCMP1545</strain>
    </source>
</reference>
<name>C1MLH1_MICPC</name>
<evidence type="ECO:0000313" key="1">
    <source>
        <dbReference type="EMBL" id="EEH59543.1"/>
    </source>
</evidence>
<organism evidence="2">
    <name type="scientific">Micromonas pusilla (strain CCMP1545)</name>
    <name type="common">Picoplanktonic green alga</name>
    <dbReference type="NCBI Taxonomy" id="564608"/>
    <lineage>
        <taxon>Eukaryota</taxon>
        <taxon>Viridiplantae</taxon>
        <taxon>Chlorophyta</taxon>
        <taxon>Mamiellophyceae</taxon>
        <taxon>Mamiellales</taxon>
        <taxon>Mamiellaceae</taxon>
        <taxon>Micromonas</taxon>
    </lineage>
</organism>
<dbReference type="EMBL" id="GG663736">
    <property type="protein sequence ID" value="EEH59543.1"/>
    <property type="molecule type" value="Genomic_DNA"/>
</dbReference>
<gene>
    <name evidence="1" type="ORF">MICPUCDRAFT_55712</name>
</gene>
<dbReference type="AlphaFoldDB" id="C1MLH1"/>
<dbReference type="GeneID" id="9682034"/>
<evidence type="ECO:0000313" key="2">
    <source>
        <dbReference type="Proteomes" id="UP000001876"/>
    </source>
</evidence>
<sequence>MTAVEYAQQLSLLEGGSSLKRQREDTSAPSPAVVSGCGRTLNFGSATRPATPAAPRVVQTTLNQQSGPTESIIRQGTDLTTELVDDTLGDNDRLATMFDMEPVLHKYTDADADVGERIKNAPELYILRGLLERVGCLLYDKGIFPETVKSQGKRKGFRLYTRNGDFANFVRVVYIKLVEFIIPKDIKIEEEGENYKTAIRTMNSEIFADLRPCINTYITQGYIRRGIIEDGVVFY</sequence>
<proteinExistence type="predicted"/>
<accession>C1MLH1</accession>
<dbReference type="RefSeq" id="XP_003056167.1">
    <property type="nucleotide sequence ID" value="XM_003056121.1"/>
</dbReference>
<dbReference type="KEGG" id="mpp:MICPUCDRAFT_55712"/>
<dbReference type="Proteomes" id="UP000001876">
    <property type="component" value="Unassembled WGS sequence"/>
</dbReference>